<dbReference type="AlphaFoldDB" id="A0A8X6X6H2"/>
<evidence type="ECO:0000313" key="1">
    <source>
        <dbReference type="EMBL" id="GFY47082.1"/>
    </source>
</evidence>
<dbReference type="EMBL" id="BMAV01005748">
    <property type="protein sequence ID" value="GFY47082.1"/>
    <property type="molecule type" value="Genomic_DNA"/>
</dbReference>
<accession>A0A8X6X6H2</accession>
<protein>
    <submittedName>
        <fullName evidence="1">Uncharacterized protein</fullName>
    </submittedName>
</protein>
<reference evidence="1" key="1">
    <citation type="submission" date="2020-08" db="EMBL/GenBank/DDBJ databases">
        <title>Multicomponent nature underlies the extraordinary mechanical properties of spider dragline silk.</title>
        <authorList>
            <person name="Kono N."/>
            <person name="Nakamura H."/>
            <person name="Mori M."/>
            <person name="Yoshida Y."/>
            <person name="Ohtoshi R."/>
            <person name="Malay A.D."/>
            <person name="Moran D.A.P."/>
            <person name="Tomita M."/>
            <person name="Numata K."/>
            <person name="Arakawa K."/>
        </authorList>
    </citation>
    <scope>NUCLEOTIDE SEQUENCE</scope>
</reference>
<evidence type="ECO:0000313" key="2">
    <source>
        <dbReference type="Proteomes" id="UP000886998"/>
    </source>
</evidence>
<proteinExistence type="predicted"/>
<gene>
    <name evidence="1" type="ORF">TNIN_456361</name>
</gene>
<sequence>MMNKFFLCGQQIAKSVQYKLPLPPAWFLYLLINEFDGSTTPTKRNGFILLIKKRRIAFNPPTANDLHAKPPSLLSSPTLYNFLFALTRRLWAIVIKLLGKKWRKQTH</sequence>
<dbReference type="Proteomes" id="UP000886998">
    <property type="component" value="Unassembled WGS sequence"/>
</dbReference>
<comment type="caution">
    <text evidence="1">The sequence shown here is derived from an EMBL/GenBank/DDBJ whole genome shotgun (WGS) entry which is preliminary data.</text>
</comment>
<keyword evidence="2" id="KW-1185">Reference proteome</keyword>
<name>A0A8X6X6H2_9ARAC</name>
<organism evidence="1 2">
    <name type="scientific">Trichonephila inaurata madagascariensis</name>
    <dbReference type="NCBI Taxonomy" id="2747483"/>
    <lineage>
        <taxon>Eukaryota</taxon>
        <taxon>Metazoa</taxon>
        <taxon>Ecdysozoa</taxon>
        <taxon>Arthropoda</taxon>
        <taxon>Chelicerata</taxon>
        <taxon>Arachnida</taxon>
        <taxon>Araneae</taxon>
        <taxon>Araneomorphae</taxon>
        <taxon>Entelegynae</taxon>
        <taxon>Araneoidea</taxon>
        <taxon>Nephilidae</taxon>
        <taxon>Trichonephila</taxon>
        <taxon>Trichonephila inaurata</taxon>
    </lineage>
</organism>